<dbReference type="NCBIfam" id="NF004469">
    <property type="entry name" value="PRK05800.1"/>
    <property type="match status" value="1"/>
</dbReference>
<feature type="binding site" evidence="19">
    <location>
        <begin position="37"/>
        <end position="39"/>
    </location>
    <ligand>
        <name>GTP</name>
        <dbReference type="ChEBI" id="CHEBI:37565"/>
    </ligand>
</feature>
<dbReference type="GO" id="GO:0043752">
    <property type="term" value="F:adenosylcobinamide kinase activity"/>
    <property type="evidence" value="ECO:0007669"/>
    <property type="project" value="UniProtKB-EC"/>
</dbReference>
<evidence type="ECO:0000256" key="9">
    <source>
        <dbReference type="ARBA" id="ARBA00012523"/>
    </source>
</evidence>
<evidence type="ECO:0000256" key="1">
    <source>
        <dbReference type="ARBA" id="ARBA00000312"/>
    </source>
</evidence>
<dbReference type="SUPFAM" id="SSF52540">
    <property type="entry name" value="P-loop containing nucleoside triphosphate hydrolases"/>
    <property type="match status" value="1"/>
</dbReference>
<feature type="binding site" evidence="19">
    <location>
        <position position="92"/>
    </location>
    <ligand>
        <name>GTP</name>
        <dbReference type="ChEBI" id="CHEBI:37565"/>
    </ligand>
</feature>
<evidence type="ECO:0000256" key="6">
    <source>
        <dbReference type="ARBA" id="ARBA00005159"/>
    </source>
</evidence>
<reference evidence="20 21" key="1">
    <citation type="journal article" date="2018" name="Nat. Biotechnol.">
        <title>A standardized bacterial taxonomy based on genome phylogeny substantially revises the tree of life.</title>
        <authorList>
            <person name="Parks D.H."/>
            <person name="Chuvochina M."/>
            <person name="Waite D.W."/>
            <person name="Rinke C."/>
            <person name="Skarshewski A."/>
            <person name="Chaumeil P.A."/>
            <person name="Hugenholtz P."/>
        </authorList>
    </citation>
    <scope>NUCLEOTIDE SEQUENCE [LARGE SCALE GENOMIC DNA]</scope>
    <source>
        <strain evidence="20">UBA8844</strain>
    </source>
</reference>
<dbReference type="Gene3D" id="3.40.50.300">
    <property type="entry name" value="P-loop containing nucleotide triphosphate hydrolases"/>
    <property type="match status" value="1"/>
</dbReference>
<dbReference type="GO" id="GO:0005524">
    <property type="term" value="F:ATP binding"/>
    <property type="evidence" value="ECO:0007669"/>
    <property type="project" value="UniProtKB-KW"/>
</dbReference>
<evidence type="ECO:0000256" key="8">
    <source>
        <dbReference type="ARBA" id="ARBA00012016"/>
    </source>
</evidence>
<keyword evidence="10" id="KW-0169">Cobalamin biosynthesis</keyword>
<dbReference type="OMA" id="NELGMGI"/>
<comment type="catalytic activity">
    <reaction evidence="1">
        <text>adenosylcob(III)inamide + ATP = adenosylcob(III)inamide phosphate + ADP + H(+)</text>
        <dbReference type="Rhea" id="RHEA:15769"/>
        <dbReference type="ChEBI" id="CHEBI:2480"/>
        <dbReference type="ChEBI" id="CHEBI:15378"/>
        <dbReference type="ChEBI" id="CHEBI:30616"/>
        <dbReference type="ChEBI" id="CHEBI:58502"/>
        <dbReference type="ChEBI" id="CHEBI:456216"/>
        <dbReference type="EC" id="2.7.1.156"/>
    </reaction>
</comment>
<dbReference type="EC" id="2.7.1.156" evidence="8"/>
<dbReference type="InterPro" id="IPR027417">
    <property type="entry name" value="P-loop_NTPase"/>
</dbReference>
<feature type="active site" description="GMP-histidine intermediate" evidence="18">
    <location>
        <position position="53"/>
    </location>
</feature>
<dbReference type="UniPathway" id="UPA00148">
    <property type="reaction ID" value="UER00236"/>
</dbReference>
<evidence type="ECO:0000256" key="4">
    <source>
        <dbReference type="ARBA" id="ARBA00003889"/>
    </source>
</evidence>
<name>A0A3D4VBT3_9BACT</name>
<evidence type="ECO:0000256" key="2">
    <source>
        <dbReference type="ARBA" id="ARBA00000711"/>
    </source>
</evidence>
<keyword evidence="12 19" id="KW-0547">Nucleotide-binding</keyword>
<evidence type="ECO:0000256" key="19">
    <source>
        <dbReference type="PIRSR" id="PIRSR006135-2"/>
    </source>
</evidence>
<evidence type="ECO:0000256" key="12">
    <source>
        <dbReference type="ARBA" id="ARBA00022741"/>
    </source>
</evidence>
<evidence type="ECO:0000256" key="16">
    <source>
        <dbReference type="ARBA" id="ARBA00029570"/>
    </source>
</evidence>
<evidence type="ECO:0000256" key="3">
    <source>
        <dbReference type="ARBA" id="ARBA00001522"/>
    </source>
</evidence>
<comment type="pathway">
    <text evidence="5">Cofactor biosynthesis; adenosylcobalamin biosynthesis; adenosylcobalamin from cob(II)yrinate a,c-diamide: step 6/7.</text>
</comment>
<evidence type="ECO:0000256" key="18">
    <source>
        <dbReference type="PIRSR" id="PIRSR006135-1"/>
    </source>
</evidence>
<keyword evidence="14" id="KW-0067">ATP-binding</keyword>
<gene>
    <name evidence="20" type="ORF">DGD08_15315</name>
</gene>
<dbReference type="GO" id="GO:0005525">
    <property type="term" value="F:GTP binding"/>
    <property type="evidence" value="ECO:0007669"/>
    <property type="project" value="UniProtKB-KW"/>
</dbReference>
<evidence type="ECO:0000256" key="10">
    <source>
        <dbReference type="ARBA" id="ARBA00022573"/>
    </source>
</evidence>
<protein>
    <recommendedName>
        <fullName evidence="16">Adenosylcobinamide kinase</fullName>
        <ecNumber evidence="8">2.7.1.156</ecNumber>
        <ecNumber evidence="9">2.7.7.62</ecNumber>
    </recommendedName>
    <alternativeName>
        <fullName evidence="17">Adenosylcobinamide-phosphate guanylyltransferase</fullName>
    </alternativeName>
</protein>
<dbReference type="PANTHER" id="PTHR34848:SF1">
    <property type="entry name" value="BIFUNCTIONAL ADENOSYLCOBALAMIN BIOSYNTHESIS PROTEIN COBU"/>
    <property type="match status" value="1"/>
</dbReference>
<dbReference type="EMBL" id="DPIY01000011">
    <property type="protein sequence ID" value="HCT58573.1"/>
    <property type="molecule type" value="Genomic_DNA"/>
</dbReference>
<comment type="pathway">
    <text evidence="6">Cofactor biosynthesis; adenosylcobalamin biosynthesis; adenosylcobalamin from cob(II)yrinate a,c-diamide: step 5/7.</text>
</comment>
<feature type="binding site" evidence="19">
    <location>
        <position position="65"/>
    </location>
    <ligand>
        <name>GTP</name>
        <dbReference type="ChEBI" id="CHEBI:37565"/>
    </ligand>
</feature>
<sequence>MSGGSVRLLLGGVRAGKSGRAVALAEAQSDAALFFVATAQAFDDEMQQRIANHQAERSARWRTIEAPVSIVPAIDEALSAPHLFARRVVVIDCLTLWVSNLLLARADDELRDAEPYVAREVAALVTCMQHHADVQWVVVSNEVGLGIVPHTLLGRAYRDALGRANQLVAAAAGTVELMVAGIVLPLKGPSERH</sequence>
<proteinExistence type="inferred from homology"/>
<dbReference type="EC" id="2.7.7.62" evidence="9"/>
<comment type="caution">
    <text evidence="20">The sequence shown here is derived from an EMBL/GenBank/DDBJ whole genome shotgun (WGS) entry which is preliminary data.</text>
</comment>
<evidence type="ECO:0000256" key="11">
    <source>
        <dbReference type="ARBA" id="ARBA00022679"/>
    </source>
</evidence>
<dbReference type="Proteomes" id="UP000264071">
    <property type="component" value="Unassembled WGS sequence"/>
</dbReference>
<evidence type="ECO:0000256" key="14">
    <source>
        <dbReference type="ARBA" id="ARBA00022840"/>
    </source>
</evidence>
<dbReference type="InterPro" id="IPR003203">
    <property type="entry name" value="CobU/CobP"/>
</dbReference>
<evidence type="ECO:0000313" key="20">
    <source>
        <dbReference type="EMBL" id="HCT58573.1"/>
    </source>
</evidence>
<comment type="catalytic activity">
    <reaction evidence="3">
        <text>adenosylcob(III)inamide + GTP = adenosylcob(III)inamide phosphate + GDP + H(+)</text>
        <dbReference type="Rhea" id="RHEA:15765"/>
        <dbReference type="ChEBI" id="CHEBI:2480"/>
        <dbReference type="ChEBI" id="CHEBI:15378"/>
        <dbReference type="ChEBI" id="CHEBI:37565"/>
        <dbReference type="ChEBI" id="CHEBI:58189"/>
        <dbReference type="ChEBI" id="CHEBI:58502"/>
        <dbReference type="EC" id="2.7.1.156"/>
    </reaction>
</comment>
<comment type="function">
    <text evidence="4">Catalyzes ATP-dependent phosphorylation of adenosylcobinamide and addition of GMP to adenosylcobinamide phosphate.</text>
</comment>
<accession>A0A3D4VBT3</accession>
<evidence type="ECO:0000256" key="5">
    <source>
        <dbReference type="ARBA" id="ARBA00004692"/>
    </source>
</evidence>
<dbReference type="GO" id="GO:0008820">
    <property type="term" value="F:cobinamide phosphate guanylyltransferase activity"/>
    <property type="evidence" value="ECO:0007669"/>
    <property type="project" value="UniProtKB-EC"/>
</dbReference>
<keyword evidence="11 20" id="KW-0808">Transferase</keyword>
<keyword evidence="15 19" id="KW-0342">GTP-binding</keyword>
<dbReference type="GO" id="GO:0009236">
    <property type="term" value="P:cobalamin biosynthetic process"/>
    <property type="evidence" value="ECO:0007669"/>
    <property type="project" value="UniProtKB-UniPathway"/>
</dbReference>
<evidence type="ECO:0000256" key="15">
    <source>
        <dbReference type="ARBA" id="ARBA00023134"/>
    </source>
</evidence>
<evidence type="ECO:0000256" key="17">
    <source>
        <dbReference type="ARBA" id="ARBA00030571"/>
    </source>
</evidence>
<dbReference type="CDD" id="cd00544">
    <property type="entry name" value="CobU"/>
    <property type="match status" value="1"/>
</dbReference>
<keyword evidence="13 20" id="KW-0418">Kinase</keyword>
<keyword evidence="20" id="KW-0548">Nucleotidyltransferase</keyword>
<organism evidence="20 21">
    <name type="scientific">Gemmatimonas aurantiaca</name>
    <dbReference type="NCBI Taxonomy" id="173480"/>
    <lineage>
        <taxon>Bacteria</taxon>
        <taxon>Pseudomonadati</taxon>
        <taxon>Gemmatimonadota</taxon>
        <taxon>Gemmatimonadia</taxon>
        <taxon>Gemmatimonadales</taxon>
        <taxon>Gemmatimonadaceae</taxon>
        <taxon>Gemmatimonas</taxon>
    </lineage>
</organism>
<dbReference type="PANTHER" id="PTHR34848">
    <property type="match status" value="1"/>
</dbReference>
<dbReference type="Pfam" id="PF02283">
    <property type="entry name" value="CobU"/>
    <property type="match status" value="1"/>
</dbReference>
<dbReference type="AlphaFoldDB" id="A0A3D4VBT3"/>
<evidence type="ECO:0000313" key="21">
    <source>
        <dbReference type="Proteomes" id="UP000264071"/>
    </source>
</evidence>
<feature type="binding site" evidence="19">
    <location>
        <begin position="11"/>
        <end position="18"/>
    </location>
    <ligand>
        <name>GTP</name>
        <dbReference type="ChEBI" id="CHEBI:37565"/>
    </ligand>
</feature>
<evidence type="ECO:0000256" key="7">
    <source>
        <dbReference type="ARBA" id="ARBA00007490"/>
    </source>
</evidence>
<comment type="catalytic activity">
    <reaction evidence="2">
        <text>adenosylcob(III)inamide phosphate + GTP + H(+) = adenosylcob(III)inamide-GDP + diphosphate</text>
        <dbReference type="Rhea" id="RHEA:22712"/>
        <dbReference type="ChEBI" id="CHEBI:15378"/>
        <dbReference type="ChEBI" id="CHEBI:33019"/>
        <dbReference type="ChEBI" id="CHEBI:37565"/>
        <dbReference type="ChEBI" id="CHEBI:58502"/>
        <dbReference type="ChEBI" id="CHEBI:60487"/>
        <dbReference type="EC" id="2.7.7.62"/>
    </reaction>
</comment>
<comment type="similarity">
    <text evidence="7">Belongs to the CobU/CobP family.</text>
</comment>
<dbReference type="PIRSF" id="PIRSF006135">
    <property type="entry name" value="CobU"/>
    <property type="match status" value="1"/>
</dbReference>
<evidence type="ECO:0000256" key="13">
    <source>
        <dbReference type="ARBA" id="ARBA00022777"/>
    </source>
</evidence>